<evidence type="ECO:0000256" key="1">
    <source>
        <dbReference type="SAM" id="Phobius"/>
    </source>
</evidence>
<evidence type="ECO:0000313" key="3">
    <source>
        <dbReference type="Proteomes" id="UP000284243"/>
    </source>
</evidence>
<comment type="caution">
    <text evidence="2">The sequence shown here is derived from an EMBL/GenBank/DDBJ whole genome shotgun (WGS) entry which is preliminary data.</text>
</comment>
<gene>
    <name evidence="2" type="ORF">DWW57_18245</name>
</gene>
<dbReference type="Proteomes" id="UP000284243">
    <property type="component" value="Unassembled WGS sequence"/>
</dbReference>
<name>A0A1Y3YQB2_9BACT</name>
<protein>
    <submittedName>
        <fullName evidence="2">Uncharacterized protein</fullName>
    </submittedName>
</protein>
<organism evidence="2 3">
    <name type="scientific">Odoribacter splanchnicus</name>
    <dbReference type="NCBI Taxonomy" id="28118"/>
    <lineage>
        <taxon>Bacteria</taxon>
        <taxon>Pseudomonadati</taxon>
        <taxon>Bacteroidota</taxon>
        <taxon>Bacteroidia</taxon>
        <taxon>Bacteroidales</taxon>
        <taxon>Odoribacteraceae</taxon>
        <taxon>Odoribacter</taxon>
    </lineage>
</organism>
<reference evidence="2 3" key="1">
    <citation type="submission" date="2018-08" db="EMBL/GenBank/DDBJ databases">
        <title>A genome reference for cultivated species of the human gut microbiota.</title>
        <authorList>
            <person name="Zou Y."/>
            <person name="Xue W."/>
            <person name="Luo G."/>
        </authorList>
    </citation>
    <scope>NUCLEOTIDE SEQUENCE [LARGE SCALE GENOMIC DNA]</scope>
    <source>
        <strain evidence="2 3">AF16-14</strain>
    </source>
</reference>
<proteinExistence type="predicted"/>
<feature type="transmembrane region" description="Helical" evidence="1">
    <location>
        <begin position="43"/>
        <end position="62"/>
    </location>
</feature>
<keyword evidence="1" id="KW-1133">Transmembrane helix</keyword>
<accession>A0A1Y3YQB2</accession>
<sequence>MFFNIPKIKIIDNLFIVSCLLLKHFDKKELKKERNKKSGLGKCFFPLLLCSLLCVVFSFNRLTLYN</sequence>
<dbReference type="EMBL" id="QRYC01000042">
    <property type="protein sequence ID" value="RGU53814.1"/>
    <property type="molecule type" value="Genomic_DNA"/>
</dbReference>
<keyword evidence="1" id="KW-0472">Membrane</keyword>
<keyword evidence="1" id="KW-0812">Transmembrane</keyword>
<evidence type="ECO:0000313" key="2">
    <source>
        <dbReference type="EMBL" id="RGU53814.1"/>
    </source>
</evidence>
<dbReference type="AlphaFoldDB" id="A0A1Y3YQB2"/>